<evidence type="ECO:0000256" key="1">
    <source>
        <dbReference type="ARBA" id="ARBA00001946"/>
    </source>
</evidence>
<evidence type="ECO:0000256" key="16">
    <source>
        <dbReference type="ARBA" id="ARBA00023317"/>
    </source>
</evidence>
<comment type="similarity">
    <text evidence="5 18">Belongs to the pyruvate kinase family.</text>
</comment>
<dbReference type="InterPro" id="IPR040442">
    <property type="entry name" value="Pyrv_kinase-like_dom_sf"/>
</dbReference>
<dbReference type="Gene3D" id="3.50.30.10">
    <property type="entry name" value="Phosphohistidine domain"/>
    <property type="match status" value="1"/>
</dbReference>
<dbReference type="GO" id="GO:0004743">
    <property type="term" value="F:pyruvate kinase activity"/>
    <property type="evidence" value="ECO:0007669"/>
    <property type="project" value="UniProtKB-UniRule"/>
</dbReference>
<evidence type="ECO:0000256" key="12">
    <source>
        <dbReference type="ARBA" id="ARBA00022840"/>
    </source>
</evidence>
<keyword evidence="14" id="KW-0630">Potassium</keyword>
<evidence type="ECO:0000259" key="21">
    <source>
        <dbReference type="Pfam" id="PF02887"/>
    </source>
</evidence>
<evidence type="ECO:0000256" key="7">
    <source>
        <dbReference type="ARBA" id="ARBA00018587"/>
    </source>
</evidence>
<dbReference type="Proteomes" id="UP000503399">
    <property type="component" value="Chromosome"/>
</dbReference>
<dbReference type="KEGG" id="hfv:R50_0996"/>
<dbReference type="Gene3D" id="3.40.1380.20">
    <property type="entry name" value="Pyruvate kinase, C-terminal domain"/>
    <property type="match status" value="1"/>
</dbReference>
<evidence type="ECO:0000256" key="11">
    <source>
        <dbReference type="ARBA" id="ARBA00022777"/>
    </source>
</evidence>
<evidence type="ECO:0000256" key="10">
    <source>
        <dbReference type="ARBA" id="ARBA00022741"/>
    </source>
</evidence>
<dbReference type="InterPro" id="IPR015795">
    <property type="entry name" value="Pyrv_Knase_C"/>
</dbReference>
<dbReference type="InterPro" id="IPR001697">
    <property type="entry name" value="Pyr_Knase"/>
</dbReference>
<proteinExistence type="inferred from homology"/>
<dbReference type="AlphaFoldDB" id="A0A6F8ZGB1"/>
<dbReference type="UniPathway" id="UPA00109">
    <property type="reaction ID" value="UER00188"/>
</dbReference>
<evidence type="ECO:0000256" key="9">
    <source>
        <dbReference type="ARBA" id="ARBA00022723"/>
    </source>
</evidence>
<evidence type="ECO:0000256" key="15">
    <source>
        <dbReference type="ARBA" id="ARBA00023152"/>
    </source>
</evidence>
<evidence type="ECO:0000256" key="14">
    <source>
        <dbReference type="ARBA" id="ARBA00022958"/>
    </source>
</evidence>
<evidence type="ECO:0000256" key="18">
    <source>
        <dbReference type="RuleBase" id="RU000504"/>
    </source>
</evidence>
<dbReference type="NCBIfam" id="TIGR01064">
    <property type="entry name" value="pyruv_kin"/>
    <property type="match status" value="1"/>
</dbReference>
<dbReference type="Pfam" id="PF02887">
    <property type="entry name" value="PK_C"/>
    <property type="match status" value="1"/>
</dbReference>
<dbReference type="EC" id="2.7.1.40" evidence="6 17"/>
<dbReference type="GO" id="GO:0000287">
    <property type="term" value="F:magnesium ion binding"/>
    <property type="evidence" value="ECO:0007669"/>
    <property type="project" value="UniProtKB-UniRule"/>
</dbReference>
<keyword evidence="11 18" id="KW-0418">Kinase</keyword>
<keyword evidence="15 18" id="KW-0324">Glycolysis</keyword>
<evidence type="ECO:0000256" key="4">
    <source>
        <dbReference type="ARBA" id="ARBA00006237"/>
    </source>
</evidence>
<evidence type="ECO:0000259" key="20">
    <source>
        <dbReference type="Pfam" id="PF00391"/>
    </source>
</evidence>
<feature type="domain" description="Pyruvate kinase barrel" evidence="19">
    <location>
        <begin position="1"/>
        <end position="323"/>
    </location>
</feature>
<dbReference type="Pfam" id="PF00224">
    <property type="entry name" value="PK"/>
    <property type="match status" value="1"/>
</dbReference>
<keyword evidence="12" id="KW-0067">ATP-binding</keyword>
<reference evidence="22 23" key="1">
    <citation type="submission" date="2020-02" db="EMBL/GenBank/DDBJ databases">
        <authorList>
            <person name="Hogendoorn C."/>
        </authorList>
    </citation>
    <scope>NUCLEOTIDE SEQUENCE [LARGE SCALE GENOMIC DNA]</scope>
    <source>
        <strain evidence="22">R501</strain>
    </source>
</reference>
<name>A0A6F8ZGB1_9FIRM</name>
<evidence type="ECO:0000256" key="3">
    <source>
        <dbReference type="ARBA" id="ARBA00004997"/>
    </source>
</evidence>
<comment type="catalytic activity">
    <reaction evidence="18">
        <text>pyruvate + ATP = phosphoenolpyruvate + ADP + H(+)</text>
        <dbReference type="Rhea" id="RHEA:18157"/>
        <dbReference type="ChEBI" id="CHEBI:15361"/>
        <dbReference type="ChEBI" id="CHEBI:15378"/>
        <dbReference type="ChEBI" id="CHEBI:30616"/>
        <dbReference type="ChEBI" id="CHEBI:58702"/>
        <dbReference type="ChEBI" id="CHEBI:456216"/>
        <dbReference type="EC" id="2.7.1.40"/>
    </reaction>
</comment>
<sequence length="580" mass="61895">MRRTKIVATIGPACDQPAAIRRLIEAGMDVARINLSHGSPADHRAHVQAVKAAREDVGRPVAIMLDTQGPEVRVGAFPDGPVQLRPGQRFLLWRDNRPGNAEGVGVSWPGLVDTTEVGQVLLLDDGNLSLRCIERTPDALVTEVEVGGPLSTRKKISCPGSHWPLAPLSPVDEEAILMGLEEEVDYLAVSFVRTAEDVIQVRRFMEQQGATPLPIIAKIESALAVENLEAIVTVSDGLMVARGDLGVELPVEEVPWLQKRIIRLANQAGLPVITATQMLESMISRPRPTRAEASDVANAIWDGTDAVMLSAETASGQYPVEAVEMMAHLADQADQRTQPHCQERGWASSQISDAVSRASAEAADELGASAILTATHSGYTATMVSRCRPAVPVVALSAFPAVLRKLALYWGVMPVFMEPRDNTDDMMAEAVNTAMRHGFVKPGDRVVFTAGVPVGRPGTTNMMRVETIAEPFLRGQGIGGRTASGQVWVVLDADKAGLAPDAPYVLVVRRTDAAYVPLMEHAAAVVVEQGGLTSHAAVVGLTLGIPTVVGVEGATDRLRSGDLITVDSNRGLVFLGRPNV</sequence>
<dbReference type="NCBIfam" id="NF004491">
    <property type="entry name" value="PRK05826.1"/>
    <property type="match status" value="1"/>
</dbReference>
<dbReference type="InterPro" id="IPR015806">
    <property type="entry name" value="Pyrv_Knase_insert_dom_sf"/>
</dbReference>
<organism evidence="22 23">
    <name type="scientific">Candidatus Hydrogenisulfobacillus filiaventi</name>
    <dbReference type="NCBI Taxonomy" id="2707344"/>
    <lineage>
        <taxon>Bacteria</taxon>
        <taxon>Bacillati</taxon>
        <taxon>Bacillota</taxon>
        <taxon>Clostridia</taxon>
        <taxon>Eubacteriales</taxon>
        <taxon>Clostridiales Family XVII. Incertae Sedis</taxon>
        <taxon>Candidatus Hydrogenisulfobacillus</taxon>
    </lineage>
</organism>
<keyword evidence="16 22" id="KW-0670">Pyruvate</keyword>
<protein>
    <recommendedName>
        <fullName evidence="7 17">Pyruvate kinase</fullName>
        <ecNumber evidence="6 17">2.7.1.40</ecNumber>
    </recommendedName>
</protein>
<dbReference type="PRINTS" id="PR01050">
    <property type="entry name" value="PYRUVTKNASE"/>
</dbReference>
<gene>
    <name evidence="22" type="primary">pyk</name>
    <name evidence="22" type="ORF">R50_0996</name>
</gene>
<dbReference type="SUPFAM" id="SSF52935">
    <property type="entry name" value="PK C-terminal domain-like"/>
    <property type="match status" value="1"/>
</dbReference>
<dbReference type="GO" id="GO:0005524">
    <property type="term" value="F:ATP binding"/>
    <property type="evidence" value="ECO:0007669"/>
    <property type="project" value="UniProtKB-KW"/>
</dbReference>
<evidence type="ECO:0000256" key="17">
    <source>
        <dbReference type="NCBIfam" id="TIGR01064"/>
    </source>
</evidence>
<evidence type="ECO:0000256" key="5">
    <source>
        <dbReference type="ARBA" id="ARBA00008663"/>
    </source>
</evidence>
<keyword evidence="8 18" id="KW-0808">Transferase</keyword>
<evidence type="ECO:0000256" key="8">
    <source>
        <dbReference type="ARBA" id="ARBA00022679"/>
    </source>
</evidence>
<dbReference type="InterPro" id="IPR036637">
    <property type="entry name" value="Phosphohistidine_dom_sf"/>
</dbReference>
<dbReference type="SUPFAM" id="SSF51621">
    <property type="entry name" value="Phosphoenolpyruvate/pyruvate domain"/>
    <property type="match status" value="1"/>
</dbReference>
<dbReference type="InterPro" id="IPR008279">
    <property type="entry name" value="PEP-util_enz_mobile_dom"/>
</dbReference>
<dbReference type="NCBIfam" id="NF004978">
    <property type="entry name" value="PRK06354.1"/>
    <property type="match status" value="1"/>
</dbReference>
<comment type="cofactor">
    <cofactor evidence="2">
        <name>K(+)</name>
        <dbReference type="ChEBI" id="CHEBI:29103"/>
    </cofactor>
</comment>
<dbReference type="PANTHER" id="PTHR11817">
    <property type="entry name" value="PYRUVATE KINASE"/>
    <property type="match status" value="1"/>
</dbReference>
<dbReference type="GO" id="GO:0030955">
    <property type="term" value="F:potassium ion binding"/>
    <property type="evidence" value="ECO:0007669"/>
    <property type="project" value="UniProtKB-UniRule"/>
</dbReference>
<dbReference type="InterPro" id="IPR015813">
    <property type="entry name" value="Pyrv/PenolPyrv_kinase-like_dom"/>
</dbReference>
<evidence type="ECO:0000313" key="23">
    <source>
        <dbReference type="Proteomes" id="UP000503399"/>
    </source>
</evidence>
<dbReference type="Pfam" id="PF00391">
    <property type="entry name" value="PEP-utilizers"/>
    <property type="match status" value="1"/>
</dbReference>
<evidence type="ECO:0000259" key="19">
    <source>
        <dbReference type="Pfam" id="PF00224"/>
    </source>
</evidence>
<comment type="pathway">
    <text evidence="3 18">Carbohydrate degradation; glycolysis; pyruvate from D-glyceraldehyde 3-phosphate: step 5/5.</text>
</comment>
<dbReference type="Gene3D" id="3.20.20.60">
    <property type="entry name" value="Phosphoenolpyruvate-binding domains"/>
    <property type="match status" value="1"/>
</dbReference>
<feature type="domain" description="Pyruvate kinase C-terminal" evidence="21">
    <location>
        <begin position="353"/>
        <end position="465"/>
    </location>
</feature>
<feature type="domain" description="PEP-utilising enzyme mobile" evidence="20">
    <location>
        <begin position="503"/>
        <end position="571"/>
    </location>
</feature>
<comment type="similarity">
    <text evidence="4">In the C-terminal section; belongs to the PEP-utilizing enzyme family.</text>
</comment>
<dbReference type="InterPro" id="IPR011037">
    <property type="entry name" value="Pyrv_Knase-like_insert_dom_sf"/>
</dbReference>
<evidence type="ECO:0000313" key="22">
    <source>
        <dbReference type="EMBL" id="CAB1128502.1"/>
    </source>
</evidence>
<dbReference type="GO" id="GO:0016301">
    <property type="term" value="F:kinase activity"/>
    <property type="evidence" value="ECO:0007669"/>
    <property type="project" value="UniProtKB-KW"/>
</dbReference>
<dbReference type="Gene3D" id="2.40.33.10">
    <property type="entry name" value="PK beta-barrel domain-like"/>
    <property type="match status" value="1"/>
</dbReference>
<dbReference type="InterPro" id="IPR015793">
    <property type="entry name" value="Pyrv_Knase_brl"/>
</dbReference>
<keyword evidence="9" id="KW-0479">Metal-binding</keyword>
<keyword evidence="10" id="KW-0547">Nucleotide-binding</keyword>
<dbReference type="SUPFAM" id="SSF50800">
    <property type="entry name" value="PK beta-barrel domain-like"/>
    <property type="match status" value="1"/>
</dbReference>
<dbReference type="SUPFAM" id="SSF52009">
    <property type="entry name" value="Phosphohistidine domain"/>
    <property type="match status" value="1"/>
</dbReference>
<keyword evidence="23" id="KW-1185">Reference proteome</keyword>
<evidence type="ECO:0000256" key="6">
    <source>
        <dbReference type="ARBA" id="ARBA00012142"/>
    </source>
</evidence>
<comment type="cofactor">
    <cofactor evidence="1">
        <name>Mg(2+)</name>
        <dbReference type="ChEBI" id="CHEBI:18420"/>
    </cofactor>
</comment>
<accession>A0A6F8ZGB1</accession>
<evidence type="ECO:0000256" key="2">
    <source>
        <dbReference type="ARBA" id="ARBA00001958"/>
    </source>
</evidence>
<evidence type="ECO:0000256" key="13">
    <source>
        <dbReference type="ARBA" id="ARBA00022842"/>
    </source>
</evidence>
<dbReference type="EMBL" id="LR778114">
    <property type="protein sequence ID" value="CAB1128502.1"/>
    <property type="molecule type" value="Genomic_DNA"/>
</dbReference>
<keyword evidence="13 18" id="KW-0460">Magnesium</keyword>
<dbReference type="InterPro" id="IPR036918">
    <property type="entry name" value="Pyrv_Knase_C_sf"/>
</dbReference>